<evidence type="ECO:0000256" key="3">
    <source>
        <dbReference type="ARBA" id="ARBA00022475"/>
    </source>
</evidence>
<dbReference type="InterPro" id="IPR001611">
    <property type="entry name" value="Leu-rich_rpt"/>
</dbReference>
<keyword evidence="9 12" id="KW-0472">Membrane</keyword>
<feature type="transmembrane region" description="Helical" evidence="12">
    <location>
        <begin position="202"/>
        <end position="222"/>
    </location>
</feature>
<protein>
    <submittedName>
        <fullName evidence="13">(rape) hypothetical protein</fullName>
    </submittedName>
</protein>
<comment type="subcellular location">
    <subcellularLocation>
        <location evidence="1">Cell membrane</location>
        <topology evidence="1">Single-pass type I membrane protein</topology>
    </subcellularLocation>
</comment>
<evidence type="ECO:0000256" key="10">
    <source>
        <dbReference type="ARBA" id="ARBA00023170"/>
    </source>
</evidence>
<accession>A0A817B1F7</accession>
<dbReference type="InterPro" id="IPR003591">
    <property type="entry name" value="Leu-rich_rpt_typical-subtyp"/>
</dbReference>
<keyword evidence="6" id="KW-0732">Signal</keyword>
<evidence type="ECO:0000313" key="13">
    <source>
        <dbReference type="EMBL" id="CAF2312097.1"/>
    </source>
</evidence>
<sequence length="1049" mass="117674">MSMPEGDHFPKYMVHLGYKLPNYFMRPEGARRNTYLLDIGWPSYFSMHLRNKGLNTEFEKILETYTFIDFSGNRLGGLIPKSIGLLKSLIVLDLSNNNFTGHIPSSLASLTQLESLDLSRNQLSGIIPQELRVLTFLGYINMSHNKLTGQIPQSPQIEGQARSSFEGNIDLCGRPLKESCSVENEAPSPKLPKQEHMLNWKAVAIGYGPGVLFGIAMGHVIYSYKPVLFFKLFLHLPVFSMTSLFWCVFVSIFLVNTLVSVPFPLPNQIEILLAFKKEFLSPTCSPTVLSSWTKNTRSFDGVVFDNEAGVVTELHLSEACLKGTIKNNSNLFKFHHLRYLDLSYNHFEDSFPSEFGNHFEEYSFPSEFGGLANLEFLNFRYSGLVGEVPLSIHNLSRLTFLDLSQNDLTGGFPLIYNLSKLSYLNLSYNNFIGTIPSSLLTMPSLLNLDLRQNGLRDPPENLNSSSSSKLERLYLGGNLFSGRILEPISKLVKLTSLDLSFLNMIYPINIVFLPLKSLEYLDLSGNTLSRLNTSSTDHALPKLVELKLSYCNIFEFPKFLMTLQSLEYLDLSWNNLLRLNTSSDHALTKLIELNLSNCSISEFPNLSKTLNLQHLDISNNRLKGKVPAWLWTLPVTRLSLSHNSLNGFEGSREVLLNSSLEMLDLASNTFGGPFPILPPTIDYVVASNNNFTGELPLSLCSPRKLSLLDLSSNNFSGPIPGCLGDSINGEMNLRKNNLNGNLPHELCRSGSLTTIDVGHNQISGKLPRSLVNCKSLEVLNVESNQINETFPFWLKYLPNLKVLVLRSNRFHGPISSPQYPLMFSKLRIIDISHNMFDGSLPPNYFVNWSTSLVSIFEDYRQGDNRRDKFRFHHSLLEYDRPRVKLLNTYGSIDFSGNRFGGEIPESIGLLKSLLALNLSNNGFTGHIPSSLANLTELESLDISSNQLSGTIPQELGKLSFLSYINMSYNKLTGEIPQGTQFQTQNESAFEGNIDLCGFPLQKSCSMANVSSHASKPMHNLNSRKPLLLFSFLIVFHFVLSFSFPLSTSL</sequence>
<evidence type="ECO:0000256" key="6">
    <source>
        <dbReference type="ARBA" id="ARBA00022729"/>
    </source>
</evidence>
<comment type="similarity">
    <text evidence="2">Belongs to the RLP family.</text>
</comment>
<dbReference type="SMART" id="SM00369">
    <property type="entry name" value="LRR_TYP"/>
    <property type="match status" value="9"/>
</dbReference>
<proteinExistence type="inferred from homology"/>
<feature type="transmembrane region" description="Helical" evidence="12">
    <location>
        <begin position="1026"/>
        <end position="1045"/>
    </location>
</feature>
<dbReference type="FunFam" id="3.80.10.10:FF:000213">
    <property type="entry name" value="Tyrosine-sulfated glycopeptide receptor 1"/>
    <property type="match status" value="1"/>
</dbReference>
<gene>
    <name evidence="13" type="ORF">DARMORV10_A10P03530.1</name>
</gene>
<dbReference type="Pfam" id="PF13516">
    <property type="entry name" value="LRR_6"/>
    <property type="match status" value="1"/>
</dbReference>
<dbReference type="PANTHER" id="PTHR27004:SF338">
    <property type="entry name" value="LEUCINE-RICH REPEAT-CONTAINING N-TERMINAL PLANT-TYPE DOMAIN-CONTAINING PROTEIN"/>
    <property type="match status" value="1"/>
</dbReference>
<evidence type="ECO:0000256" key="11">
    <source>
        <dbReference type="ARBA" id="ARBA00023180"/>
    </source>
</evidence>
<keyword evidence="8 12" id="KW-1133">Transmembrane helix</keyword>
<evidence type="ECO:0000256" key="2">
    <source>
        <dbReference type="ARBA" id="ARBA00009592"/>
    </source>
</evidence>
<dbReference type="Pfam" id="PF00560">
    <property type="entry name" value="LRR_1"/>
    <property type="match status" value="5"/>
</dbReference>
<dbReference type="FunFam" id="3.80.10.10:FF:000111">
    <property type="entry name" value="LRR receptor-like serine/threonine-protein kinase ERECTA"/>
    <property type="match status" value="1"/>
</dbReference>
<keyword evidence="7" id="KW-0677">Repeat</keyword>
<organism evidence="13">
    <name type="scientific">Brassica napus</name>
    <name type="common">Rape</name>
    <dbReference type="NCBI Taxonomy" id="3708"/>
    <lineage>
        <taxon>Eukaryota</taxon>
        <taxon>Viridiplantae</taxon>
        <taxon>Streptophyta</taxon>
        <taxon>Embryophyta</taxon>
        <taxon>Tracheophyta</taxon>
        <taxon>Spermatophyta</taxon>
        <taxon>Magnoliopsida</taxon>
        <taxon>eudicotyledons</taxon>
        <taxon>Gunneridae</taxon>
        <taxon>Pentapetalae</taxon>
        <taxon>rosids</taxon>
        <taxon>malvids</taxon>
        <taxon>Brassicales</taxon>
        <taxon>Brassicaceae</taxon>
        <taxon>Brassiceae</taxon>
        <taxon>Brassica</taxon>
    </lineage>
</organism>
<dbReference type="SMART" id="SM00365">
    <property type="entry name" value="LRR_SD22"/>
    <property type="match status" value="7"/>
</dbReference>
<evidence type="ECO:0000256" key="12">
    <source>
        <dbReference type="SAM" id="Phobius"/>
    </source>
</evidence>
<dbReference type="PRINTS" id="PR00019">
    <property type="entry name" value="LEURICHRPT"/>
</dbReference>
<evidence type="ECO:0000256" key="7">
    <source>
        <dbReference type="ARBA" id="ARBA00022737"/>
    </source>
</evidence>
<reference evidence="13" key="1">
    <citation type="submission" date="2021-01" db="EMBL/GenBank/DDBJ databases">
        <authorList>
            <consortium name="Genoscope - CEA"/>
            <person name="William W."/>
        </authorList>
    </citation>
    <scope>NUCLEOTIDE SEQUENCE</scope>
</reference>
<keyword evidence="5 12" id="KW-0812">Transmembrane</keyword>
<feature type="transmembrane region" description="Helical" evidence="12">
    <location>
        <begin position="234"/>
        <end position="255"/>
    </location>
</feature>
<dbReference type="PROSITE" id="PS51450">
    <property type="entry name" value="LRR"/>
    <property type="match status" value="3"/>
</dbReference>
<dbReference type="SUPFAM" id="SSF52058">
    <property type="entry name" value="L domain-like"/>
    <property type="match status" value="3"/>
</dbReference>
<dbReference type="FunFam" id="3.80.10.10:FF:000041">
    <property type="entry name" value="LRR receptor-like serine/threonine-protein kinase ERECTA"/>
    <property type="match status" value="1"/>
</dbReference>
<dbReference type="Pfam" id="PF13855">
    <property type="entry name" value="LRR_8"/>
    <property type="match status" value="2"/>
</dbReference>
<keyword evidence="10" id="KW-0675">Receptor</keyword>
<evidence type="ECO:0000256" key="8">
    <source>
        <dbReference type="ARBA" id="ARBA00022989"/>
    </source>
</evidence>
<evidence type="ECO:0000256" key="9">
    <source>
        <dbReference type="ARBA" id="ARBA00023136"/>
    </source>
</evidence>
<dbReference type="InterPro" id="IPR032675">
    <property type="entry name" value="LRR_dom_sf"/>
</dbReference>
<evidence type="ECO:0000256" key="4">
    <source>
        <dbReference type="ARBA" id="ARBA00022614"/>
    </source>
</evidence>
<dbReference type="GO" id="GO:0005886">
    <property type="term" value="C:plasma membrane"/>
    <property type="evidence" value="ECO:0007669"/>
    <property type="project" value="UniProtKB-SubCell"/>
</dbReference>
<dbReference type="PANTHER" id="PTHR27004">
    <property type="entry name" value="RECEPTOR-LIKE PROTEIN 12 ISOFORM X1"/>
    <property type="match status" value="1"/>
</dbReference>
<keyword evidence="3" id="KW-1003">Cell membrane</keyword>
<dbReference type="EMBL" id="HG994364">
    <property type="protein sequence ID" value="CAF2312097.1"/>
    <property type="molecule type" value="Genomic_DNA"/>
</dbReference>
<keyword evidence="4" id="KW-0433">Leucine-rich repeat</keyword>
<name>A0A817B1F7_BRANA</name>
<dbReference type="Gene3D" id="3.80.10.10">
    <property type="entry name" value="Ribonuclease Inhibitor"/>
    <property type="match status" value="5"/>
</dbReference>
<evidence type="ECO:0000256" key="1">
    <source>
        <dbReference type="ARBA" id="ARBA00004251"/>
    </source>
</evidence>
<dbReference type="Proteomes" id="UP001295469">
    <property type="component" value="Chromosome A10"/>
</dbReference>
<dbReference type="AlphaFoldDB" id="A0A817B1F7"/>
<keyword evidence="11" id="KW-0325">Glycoprotein</keyword>
<evidence type="ECO:0000256" key="5">
    <source>
        <dbReference type="ARBA" id="ARBA00022692"/>
    </source>
</evidence>